<feature type="region of interest" description="Disordered" evidence="1">
    <location>
        <begin position="104"/>
        <end position="126"/>
    </location>
</feature>
<evidence type="ECO:0000313" key="2">
    <source>
        <dbReference type="EMBL" id="OTF70088.1"/>
    </source>
</evidence>
<protein>
    <submittedName>
        <fullName evidence="2">Uncharacterized protein</fullName>
    </submittedName>
</protein>
<organism evidence="2 3">
    <name type="scientific">Euroglyphus maynei</name>
    <name type="common">Mayne's house dust mite</name>
    <dbReference type="NCBI Taxonomy" id="6958"/>
    <lineage>
        <taxon>Eukaryota</taxon>
        <taxon>Metazoa</taxon>
        <taxon>Ecdysozoa</taxon>
        <taxon>Arthropoda</taxon>
        <taxon>Chelicerata</taxon>
        <taxon>Arachnida</taxon>
        <taxon>Acari</taxon>
        <taxon>Acariformes</taxon>
        <taxon>Sarcoptiformes</taxon>
        <taxon>Astigmata</taxon>
        <taxon>Psoroptidia</taxon>
        <taxon>Analgoidea</taxon>
        <taxon>Pyroglyphidae</taxon>
        <taxon>Pyroglyphinae</taxon>
        <taxon>Euroglyphus</taxon>
    </lineage>
</organism>
<reference evidence="2 3" key="1">
    <citation type="submission" date="2017-03" db="EMBL/GenBank/DDBJ databases">
        <title>Genome Survey of Euroglyphus maynei.</title>
        <authorList>
            <person name="Arlian L.G."/>
            <person name="Morgan M.S."/>
            <person name="Rider S.D."/>
        </authorList>
    </citation>
    <scope>NUCLEOTIDE SEQUENCE [LARGE SCALE GENOMIC DNA]</scope>
    <source>
        <strain evidence="2">Arlian Lab</strain>
        <tissue evidence="2">Whole body</tissue>
    </source>
</reference>
<dbReference type="AlphaFoldDB" id="A0A1Y3AQD0"/>
<accession>A0A1Y3AQD0</accession>
<gene>
    <name evidence="2" type="ORF">BLA29_005126</name>
</gene>
<dbReference type="EMBL" id="MUJZ01067345">
    <property type="protein sequence ID" value="OTF70088.1"/>
    <property type="molecule type" value="Genomic_DNA"/>
</dbReference>
<comment type="caution">
    <text evidence="2">The sequence shown here is derived from an EMBL/GenBank/DDBJ whole genome shotgun (WGS) entry which is preliminary data.</text>
</comment>
<sequence>MSTYKSNYNPSGNPMDPTIAYPSSANIGGYHQSQSSMAHQYGGGVGGYNHHQVGFGGSHIANQQQTLMANTSGYVPYGNQSSSANVTGVVQQNQKVLRDMDNVSGGGGNTVQPVISSSNKYDSNGSSLSLMSSSTSTTNAIKNTLSSSKGIHNVPPGVANSAVQQQQQQQPQVLSTPFIAMSNPAMTIPTHYYPYDLQFPATAARDHTTYSPYATAPDVKYNRNSETDMMPVSSQAANATAAAATQAHNPYFPGYGLYFGYAQGPMYPPSHPAALYPVQQAQNPAAVAAAAANSPFAGKANTTAAAANYGSHSYNSAGYDSMSNAAAVAAAAAGGVPTQADYVTTSNKPYQQQQQQQHKQMTTVGVGAGNDLSSTATNMYSKAHQQMNKVWPSSNRRGRFF</sequence>
<proteinExistence type="predicted"/>
<name>A0A1Y3AQD0_EURMA</name>
<dbReference type="Proteomes" id="UP000194236">
    <property type="component" value="Unassembled WGS sequence"/>
</dbReference>
<keyword evidence="3" id="KW-1185">Reference proteome</keyword>
<evidence type="ECO:0000256" key="1">
    <source>
        <dbReference type="SAM" id="MobiDB-lite"/>
    </source>
</evidence>
<feature type="compositionally biased region" description="Low complexity" evidence="1">
    <location>
        <begin position="116"/>
        <end position="126"/>
    </location>
</feature>
<evidence type="ECO:0000313" key="3">
    <source>
        <dbReference type="Proteomes" id="UP000194236"/>
    </source>
</evidence>